<dbReference type="GO" id="GO:0009055">
    <property type="term" value="F:electron transfer activity"/>
    <property type="evidence" value="ECO:0007669"/>
    <property type="project" value="InterPro"/>
</dbReference>
<dbReference type="GO" id="GO:0020037">
    <property type="term" value="F:heme binding"/>
    <property type="evidence" value="ECO:0007669"/>
    <property type="project" value="InterPro"/>
</dbReference>
<dbReference type="OrthoDB" id="9773456at2"/>
<accession>A0A368YRR1</accession>
<feature type="domain" description="Cytochrome c" evidence="7">
    <location>
        <begin position="66"/>
        <end position="152"/>
    </location>
</feature>
<dbReference type="Proteomes" id="UP000253324">
    <property type="component" value="Unassembled WGS sequence"/>
</dbReference>
<dbReference type="Gene3D" id="1.10.760.10">
    <property type="entry name" value="Cytochrome c-like domain"/>
    <property type="match status" value="3"/>
</dbReference>
<evidence type="ECO:0000259" key="7">
    <source>
        <dbReference type="PROSITE" id="PS51007"/>
    </source>
</evidence>
<keyword evidence="1" id="KW-0813">Transport</keyword>
<dbReference type="InterPro" id="IPR036909">
    <property type="entry name" value="Cyt_c-like_dom_sf"/>
</dbReference>
<evidence type="ECO:0000256" key="4">
    <source>
        <dbReference type="ARBA" id="ARBA00022982"/>
    </source>
</evidence>
<evidence type="ECO:0000256" key="1">
    <source>
        <dbReference type="ARBA" id="ARBA00022448"/>
    </source>
</evidence>
<dbReference type="EMBL" id="QPJM01000010">
    <property type="protein sequence ID" value="RCW81597.1"/>
    <property type="molecule type" value="Genomic_DNA"/>
</dbReference>
<dbReference type="SUPFAM" id="SSF46626">
    <property type="entry name" value="Cytochrome c"/>
    <property type="match status" value="3"/>
</dbReference>
<dbReference type="PROSITE" id="PS51007">
    <property type="entry name" value="CYTC"/>
    <property type="match status" value="3"/>
</dbReference>
<keyword evidence="2 6" id="KW-0349">Heme</keyword>
<reference evidence="8 9" key="1">
    <citation type="submission" date="2018-07" db="EMBL/GenBank/DDBJ databases">
        <title>Genomic Encyclopedia of Type Strains, Phase III (KMG-III): the genomes of soil and plant-associated and newly described type strains.</title>
        <authorList>
            <person name="Whitman W."/>
        </authorList>
    </citation>
    <scope>NUCLEOTIDE SEQUENCE [LARGE SCALE GENOMIC DNA]</scope>
    <source>
        <strain evidence="8 9">31-25a</strain>
    </source>
</reference>
<protein>
    <submittedName>
        <fullName evidence="8">Cytochrome c553</fullName>
    </submittedName>
</protein>
<organism evidence="8 9">
    <name type="scientific">Phyllobacterium bourgognense</name>
    <dbReference type="NCBI Taxonomy" id="314236"/>
    <lineage>
        <taxon>Bacteria</taxon>
        <taxon>Pseudomonadati</taxon>
        <taxon>Pseudomonadota</taxon>
        <taxon>Alphaproteobacteria</taxon>
        <taxon>Hyphomicrobiales</taxon>
        <taxon>Phyllobacteriaceae</taxon>
        <taxon>Phyllobacterium</taxon>
    </lineage>
</organism>
<keyword evidence="3 6" id="KW-0479">Metal-binding</keyword>
<sequence length="361" mass="39489">MRSRFVLVIALAGLFIAAVFAWSGLFNVAASSGHFKITAWFLHYVMRQSVKTHSIGIVPPDLDDPVLIRRGGAHFETACVYCHGSPLADSSPVARQMTPAPPRLRHTLDKWKSAELFWIVKHGIKYTGMPAWPAQDRDDEVWAVVAFLEVLSTMSAASYREIAFGTESERVAVPTDVPQSKGCARCHGQDGEGDDIEAFPRLDIQSERYLGAALQSYVQGRRQSGIMEAAVSGLTPADIEALARYYRAPAEYGQAKHQSAGDATLLKGQKIAREGIAEKQIPACNSCHKSEGNMPNFRPDFPRLAGQNKRFLIDQLHLFAAEKDRGGTAFAGLMAPFAHKLDNEDIDAVAAWYASLAASSN</sequence>
<feature type="domain" description="Cytochrome c" evidence="7">
    <location>
        <begin position="263"/>
        <end position="357"/>
    </location>
</feature>
<evidence type="ECO:0000313" key="9">
    <source>
        <dbReference type="Proteomes" id="UP000253324"/>
    </source>
</evidence>
<dbReference type="Pfam" id="PF13442">
    <property type="entry name" value="Cytochrome_CBB3"/>
    <property type="match status" value="1"/>
</dbReference>
<dbReference type="GO" id="GO:0046872">
    <property type="term" value="F:metal ion binding"/>
    <property type="evidence" value="ECO:0007669"/>
    <property type="project" value="UniProtKB-KW"/>
</dbReference>
<evidence type="ECO:0000256" key="2">
    <source>
        <dbReference type="ARBA" id="ARBA00022617"/>
    </source>
</evidence>
<evidence type="ECO:0000256" key="3">
    <source>
        <dbReference type="ARBA" id="ARBA00022723"/>
    </source>
</evidence>
<comment type="caution">
    <text evidence="8">The sequence shown here is derived from an EMBL/GenBank/DDBJ whole genome shotgun (WGS) entry which is preliminary data.</text>
</comment>
<keyword evidence="9" id="KW-1185">Reference proteome</keyword>
<dbReference type="InterPro" id="IPR009056">
    <property type="entry name" value="Cyt_c-like_dom"/>
</dbReference>
<dbReference type="PANTHER" id="PTHR33751">
    <property type="entry name" value="CBB3-TYPE CYTOCHROME C OXIDASE SUBUNIT FIXP"/>
    <property type="match status" value="1"/>
</dbReference>
<keyword evidence="4" id="KW-0249">Electron transport</keyword>
<feature type="domain" description="Cytochrome c" evidence="7">
    <location>
        <begin position="155"/>
        <end position="250"/>
    </location>
</feature>
<proteinExistence type="predicted"/>
<evidence type="ECO:0000313" key="8">
    <source>
        <dbReference type="EMBL" id="RCW81597.1"/>
    </source>
</evidence>
<dbReference type="AlphaFoldDB" id="A0A368YRR1"/>
<keyword evidence="5 6" id="KW-0408">Iron</keyword>
<dbReference type="Pfam" id="PF00034">
    <property type="entry name" value="Cytochrom_C"/>
    <property type="match status" value="2"/>
</dbReference>
<name>A0A368YRR1_9HYPH</name>
<evidence type="ECO:0000256" key="5">
    <source>
        <dbReference type="ARBA" id="ARBA00023004"/>
    </source>
</evidence>
<evidence type="ECO:0000256" key="6">
    <source>
        <dbReference type="PROSITE-ProRule" id="PRU00433"/>
    </source>
</evidence>
<gene>
    <name evidence="8" type="ORF">C7476_110151</name>
</gene>
<dbReference type="RefSeq" id="WP_114431198.1">
    <property type="nucleotide sequence ID" value="NZ_QPJM01000010.1"/>
</dbReference>
<dbReference type="PANTHER" id="PTHR33751:SF9">
    <property type="entry name" value="CYTOCHROME C4"/>
    <property type="match status" value="1"/>
</dbReference>
<dbReference type="InterPro" id="IPR050597">
    <property type="entry name" value="Cytochrome_c_Oxidase_Subunit"/>
</dbReference>